<dbReference type="GO" id="GO:0005739">
    <property type="term" value="C:mitochondrion"/>
    <property type="evidence" value="ECO:0007669"/>
    <property type="project" value="TreeGrafter"/>
</dbReference>
<feature type="region of interest" description="Disordered" evidence="1">
    <location>
        <begin position="100"/>
        <end position="125"/>
    </location>
</feature>
<gene>
    <name evidence="2" type="ORF">MMYC01_209177</name>
</gene>
<keyword evidence="3" id="KW-1185">Reference proteome</keyword>
<evidence type="ECO:0008006" key="4">
    <source>
        <dbReference type="Google" id="ProtNLM"/>
    </source>
</evidence>
<name>A0A175VUW8_9PEZI</name>
<evidence type="ECO:0000313" key="3">
    <source>
        <dbReference type="Proteomes" id="UP000078237"/>
    </source>
</evidence>
<dbReference type="STRING" id="100816.A0A175VUW8"/>
<accession>A0A175VUW8</accession>
<dbReference type="SUPFAM" id="SSF54637">
    <property type="entry name" value="Thioesterase/thiol ester dehydrase-isomerase"/>
    <property type="match status" value="1"/>
</dbReference>
<proteinExistence type="predicted"/>
<dbReference type="VEuPathDB" id="FungiDB:MMYC01_209177"/>
<dbReference type="PANTHER" id="PTHR28152">
    <property type="entry name" value="HYDROXYACYL-THIOESTER DEHYDRATASE TYPE 2, MITOCHONDRIAL"/>
    <property type="match status" value="1"/>
</dbReference>
<dbReference type="Proteomes" id="UP000078237">
    <property type="component" value="Unassembled WGS sequence"/>
</dbReference>
<dbReference type="PANTHER" id="PTHR28152:SF1">
    <property type="entry name" value="HYDROXYACYL-THIOESTER DEHYDRATASE TYPE 2, MITOCHONDRIAL"/>
    <property type="match status" value="1"/>
</dbReference>
<feature type="region of interest" description="Disordered" evidence="1">
    <location>
        <begin position="1"/>
        <end position="56"/>
    </location>
</feature>
<dbReference type="EMBL" id="LCTW02000306">
    <property type="protein sequence ID" value="KXX74951.1"/>
    <property type="molecule type" value="Genomic_DNA"/>
</dbReference>
<evidence type="ECO:0000313" key="2">
    <source>
        <dbReference type="EMBL" id="KXX74951.1"/>
    </source>
</evidence>
<evidence type="ECO:0000256" key="1">
    <source>
        <dbReference type="SAM" id="MobiDB-lite"/>
    </source>
</evidence>
<dbReference type="OrthoDB" id="3257538at2759"/>
<feature type="compositionally biased region" description="Low complexity" evidence="1">
    <location>
        <begin position="28"/>
        <end position="43"/>
    </location>
</feature>
<dbReference type="InterPro" id="IPR052741">
    <property type="entry name" value="Mitochondrial_HTD2"/>
</dbReference>
<comment type="caution">
    <text evidence="2">The sequence shown here is derived from an EMBL/GenBank/DDBJ whole genome shotgun (WGS) entry which is preliminary data.</text>
</comment>
<organism evidence="2 3">
    <name type="scientific">Madurella mycetomatis</name>
    <dbReference type="NCBI Taxonomy" id="100816"/>
    <lineage>
        <taxon>Eukaryota</taxon>
        <taxon>Fungi</taxon>
        <taxon>Dikarya</taxon>
        <taxon>Ascomycota</taxon>
        <taxon>Pezizomycotina</taxon>
        <taxon>Sordariomycetes</taxon>
        <taxon>Sordariomycetidae</taxon>
        <taxon>Sordariales</taxon>
        <taxon>Sordariales incertae sedis</taxon>
        <taxon>Madurella</taxon>
    </lineage>
</organism>
<protein>
    <recommendedName>
        <fullName evidence="4">Hydroxyacyl-thioester dehydratase type 2, mitochondrial</fullName>
    </recommendedName>
</protein>
<sequence length="370" mass="39879">MRSSLARLRPPTNHSHPPHILLGASYRPKSTTTTTTTTTTNAPFSPPPPQSPSFSPSAYLEAAARKFASTPPILTRDVLSPTPSRLLTLSLADHCPALFPPLPPSHDGGSSNNDKGDGNGNADLPSFPMLPQGHHLVYFPLQRPPSQLMPDGTDPAHSPGPPFVRRMWAGGEVVFRGGWERELRVDGRPVGCLERVGGRPVFKEGKGKGDGEGKVFVEVRREYGVLRDGGGGLGGETGGVIEEVRRLVFLRERGGHRAGERKVAEEGRKGVRGYKGLLVHGPLSLVLMLAALRASLVQLQTASVAGNPLRMPYVKLIRYSNLAPLYVDEEMKVCLRRTRPEGDELGWDVWIEGPEGGLAVKGTAVTTGVR</sequence>
<dbReference type="AlphaFoldDB" id="A0A175VUW8"/>
<reference evidence="2 3" key="1">
    <citation type="journal article" date="2016" name="Genome Announc.">
        <title>Genome Sequence of Madurella mycetomatis mm55, Isolated from a Human Mycetoma Case in Sudan.</title>
        <authorList>
            <person name="Smit S."/>
            <person name="Derks M.F."/>
            <person name="Bervoets S."/>
            <person name="Fahal A."/>
            <person name="van Leeuwen W."/>
            <person name="van Belkum A."/>
            <person name="van de Sande W.W."/>
        </authorList>
    </citation>
    <scope>NUCLEOTIDE SEQUENCE [LARGE SCALE GENOMIC DNA]</scope>
    <source>
        <strain evidence="3">mm55</strain>
    </source>
</reference>
<dbReference type="InterPro" id="IPR029069">
    <property type="entry name" value="HotDog_dom_sf"/>
</dbReference>
<dbReference type="GO" id="GO:0019171">
    <property type="term" value="F:(3R)-hydroxyacyl-[acyl-carrier-protein] dehydratase activity"/>
    <property type="evidence" value="ECO:0007669"/>
    <property type="project" value="TreeGrafter"/>
</dbReference>